<comment type="caution">
    <text evidence="1">The sequence shown here is derived from an EMBL/GenBank/DDBJ whole genome shotgun (WGS) entry which is preliminary data.</text>
</comment>
<dbReference type="EMBL" id="JAVDQX010000004">
    <property type="protein sequence ID" value="MDR6460463.1"/>
    <property type="molecule type" value="Genomic_DNA"/>
</dbReference>
<proteinExistence type="predicted"/>
<organism evidence="1 2">
    <name type="scientific">Chryseobacterium vietnamense</name>
    <dbReference type="NCBI Taxonomy" id="866785"/>
    <lineage>
        <taxon>Bacteria</taxon>
        <taxon>Pseudomonadati</taxon>
        <taxon>Bacteroidota</taxon>
        <taxon>Flavobacteriia</taxon>
        <taxon>Flavobacteriales</taxon>
        <taxon>Weeksellaceae</taxon>
        <taxon>Chryseobacterium group</taxon>
        <taxon>Chryseobacterium</taxon>
    </lineage>
</organism>
<evidence type="ECO:0000313" key="2">
    <source>
        <dbReference type="Proteomes" id="UP001184833"/>
    </source>
</evidence>
<sequence length="57" mass="6248">MSVEVKLPVTAASGKLCPVSGVWKNKGTFTTTIPISEKTTMPEYCGVKVIWILLYQC</sequence>
<evidence type="ECO:0000313" key="1">
    <source>
        <dbReference type="EMBL" id="MDR6460463.1"/>
    </source>
</evidence>
<name>A0ACC6JCF7_9FLAO</name>
<gene>
    <name evidence="1" type="ORF">J2786_003597</name>
</gene>
<accession>A0ACC6JCF7</accession>
<keyword evidence="2" id="KW-1185">Reference proteome</keyword>
<dbReference type="Proteomes" id="UP001184833">
    <property type="component" value="Unassembled WGS sequence"/>
</dbReference>
<protein>
    <submittedName>
        <fullName evidence="1">Uncharacterized protein</fullName>
    </submittedName>
</protein>
<reference evidence="1" key="1">
    <citation type="submission" date="2023-07" db="EMBL/GenBank/DDBJ databases">
        <title>Sorghum-associated microbial communities from plants grown in Nebraska, USA.</title>
        <authorList>
            <person name="Schachtman D."/>
        </authorList>
    </citation>
    <scope>NUCLEOTIDE SEQUENCE</scope>
    <source>
        <strain evidence="1">DS2329</strain>
    </source>
</reference>